<protein>
    <submittedName>
        <fullName evidence="1">Uncharacterized protein</fullName>
    </submittedName>
</protein>
<evidence type="ECO:0000313" key="1">
    <source>
        <dbReference type="EMBL" id="DAF87228.1"/>
    </source>
</evidence>
<sequence length="56" mass="6292">MQVWIMKIIVSFLFALMGMQAAWCDSFGELYQAGQLQHVDGIGEACPDCAEYWEGC</sequence>
<proteinExistence type="predicted"/>
<dbReference type="EMBL" id="BK015960">
    <property type="protein sequence ID" value="DAF87228.1"/>
    <property type="molecule type" value="Genomic_DNA"/>
</dbReference>
<name>A0A8S5TYE4_9CAUD</name>
<reference evidence="1" key="1">
    <citation type="journal article" date="2021" name="Proc. Natl. Acad. Sci. U.S.A.">
        <title>A Catalog of Tens of Thousands of Viruses from Human Metagenomes Reveals Hidden Associations with Chronic Diseases.</title>
        <authorList>
            <person name="Tisza M.J."/>
            <person name="Buck C.B."/>
        </authorList>
    </citation>
    <scope>NUCLEOTIDE SEQUENCE</scope>
    <source>
        <strain evidence="1">CtPkm1</strain>
    </source>
</reference>
<accession>A0A8S5TYE4</accession>
<organism evidence="1">
    <name type="scientific">Myoviridae sp. ctPkm1</name>
    <dbReference type="NCBI Taxonomy" id="2825099"/>
    <lineage>
        <taxon>Viruses</taxon>
        <taxon>Duplodnaviria</taxon>
        <taxon>Heunggongvirae</taxon>
        <taxon>Uroviricota</taxon>
        <taxon>Caudoviricetes</taxon>
    </lineage>
</organism>